<feature type="transmembrane region" description="Helical" evidence="6">
    <location>
        <begin position="338"/>
        <end position="360"/>
    </location>
</feature>
<accession>E2Z9U9</accession>
<evidence type="ECO:0000256" key="2">
    <source>
        <dbReference type="ARBA" id="ARBA00022475"/>
    </source>
</evidence>
<comment type="caution">
    <text evidence="7">The sequence shown here is derived from an EMBL/GenBank/DDBJ whole genome shotgun (WGS) entry which is preliminary data.</text>
</comment>
<keyword evidence="5 6" id="KW-0472">Membrane</keyword>
<feature type="transmembrane region" description="Helical" evidence="6">
    <location>
        <begin position="310"/>
        <end position="332"/>
    </location>
</feature>
<keyword evidence="8" id="KW-1185">Reference proteome</keyword>
<feature type="transmembrane region" description="Helical" evidence="6">
    <location>
        <begin position="49"/>
        <end position="79"/>
    </location>
</feature>
<organism evidence="7 8">
    <name type="scientific">Megasphaera micronuciformis F0359</name>
    <dbReference type="NCBI Taxonomy" id="706434"/>
    <lineage>
        <taxon>Bacteria</taxon>
        <taxon>Bacillati</taxon>
        <taxon>Bacillota</taxon>
        <taxon>Negativicutes</taxon>
        <taxon>Veillonellales</taxon>
        <taxon>Veillonellaceae</taxon>
        <taxon>Megasphaera</taxon>
    </lineage>
</organism>
<evidence type="ECO:0000256" key="1">
    <source>
        <dbReference type="ARBA" id="ARBA00004651"/>
    </source>
</evidence>
<dbReference type="eggNOG" id="COG0795">
    <property type="taxonomic scope" value="Bacteria"/>
</dbReference>
<dbReference type="InterPro" id="IPR005495">
    <property type="entry name" value="LptG/LptF_permease"/>
</dbReference>
<dbReference type="STRING" id="706434.HMPREF9429_00205"/>
<proteinExistence type="predicted"/>
<dbReference type="PANTHER" id="PTHR33529">
    <property type="entry name" value="SLR0882 PROTEIN-RELATED"/>
    <property type="match status" value="1"/>
</dbReference>
<keyword evidence="3 6" id="KW-0812">Transmembrane</keyword>
<feature type="transmembrane region" description="Helical" evidence="6">
    <location>
        <begin position="12"/>
        <end position="37"/>
    </location>
</feature>
<protein>
    <submittedName>
        <fullName evidence="7">Permease, YjgP/YjgQ family</fullName>
    </submittedName>
</protein>
<feature type="transmembrane region" description="Helical" evidence="6">
    <location>
        <begin position="283"/>
        <end position="301"/>
    </location>
</feature>
<dbReference type="RefSeq" id="WP_006940950.1">
    <property type="nucleotide sequence ID" value="NZ_GL538181.1"/>
</dbReference>
<dbReference type="Pfam" id="PF03739">
    <property type="entry name" value="LptF_LptG"/>
    <property type="match status" value="1"/>
</dbReference>
<dbReference type="GO" id="GO:0015920">
    <property type="term" value="P:lipopolysaccharide transport"/>
    <property type="evidence" value="ECO:0007669"/>
    <property type="project" value="TreeGrafter"/>
</dbReference>
<dbReference type="AlphaFoldDB" id="E2Z9U9"/>
<name>E2Z9U9_9FIRM</name>
<sequence length="364" mass="40462">MRILDKYILKEFIGPFLFGVCAFTSVFVGTGTLYRIANLINQYGASMWAAFRILVLALPSIIVITFPMSVLLGSLMAFGRMSAASEIIVMRSGGQNFPRLAMPIFITALCISLGTTAFNEFVVPKANNAYNRIINEEVKAGAQPTTQDHIILKNVKGSDISSLMYARQYDGQEKRLKDLTVQEFDNDVLTRVEKADYAEWDGDKWIMHKGIIYDLSGGDEQQVTRTMTFNHQTLPISQKPNKMAESQKKPDELTIRELKEQIKVLDNNSVDTNKMKVELFNRFSMPLASLVCALVGAPLGLQKQRGSSSIGFGISVIVIFIYYSIMTISNALGNGGRIPPYVAAFLPDVITGIAGIWLIYKKSR</sequence>
<dbReference type="PANTHER" id="PTHR33529:SF6">
    <property type="entry name" value="YJGP_YJGQ FAMILY PERMEASE"/>
    <property type="match status" value="1"/>
</dbReference>
<evidence type="ECO:0000313" key="8">
    <source>
        <dbReference type="Proteomes" id="UP000003195"/>
    </source>
</evidence>
<evidence type="ECO:0000256" key="3">
    <source>
        <dbReference type="ARBA" id="ARBA00022692"/>
    </source>
</evidence>
<dbReference type="OrthoDB" id="9780716at2"/>
<feature type="transmembrane region" description="Helical" evidence="6">
    <location>
        <begin position="100"/>
        <end position="118"/>
    </location>
</feature>
<gene>
    <name evidence="7" type="ORF">HMPREF9429_00205</name>
</gene>
<reference evidence="7 8" key="1">
    <citation type="submission" date="2010-08" db="EMBL/GenBank/DDBJ databases">
        <authorList>
            <person name="Weinstock G."/>
            <person name="Sodergren E."/>
            <person name="Clifton S."/>
            <person name="Fulton L."/>
            <person name="Fulton B."/>
            <person name="Courtney L."/>
            <person name="Fronick C."/>
            <person name="Harrison M."/>
            <person name="Strong C."/>
            <person name="Farmer C."/>
            <person name="Delahaunty K."/>
            <person name="Markovic C."/>
            <person name="Hall O."/>
            <person name="Minx P."/>
            <person name="Tomlinson C."/>
            <person name="Mitreva M."/>
            <person name="Hou S."/>
            <person name="Chen J."/>
            <person name="Wollam A."/>
            <person name="Pepin K.H."/>
            <person name="Johnson M."/>
            <person name="Bhonagiri V."/>
            <person name="Zhang X."/>
            <person name="Suruliraj S."/>
            <person name="Warren W."/>
            <person name="Chinwalla A."/>
            <person name="Mardis E.R."/>
            <person name="Wilson R.K."/>
        </authorList>
    </citation>
    <scope>NUCLEOTIDE SEQUENCE [LARGE SCALE GENOMIC DNA]</scope>
    <source>
        <strain evidence="7 8">F0359</strain>
    </source>
</reference>
<dbReference type="Proteomes" id="UP000003195">
    <property type="component" value="Unassembled WGS sequence"/>
</dbReference>
<evidence type="ECO:0000256" key="6">
    <source>
        <dbReference type="SAM" id="Phobius"/>
    </source>
</evidence>
<comment type="subcellular location">
    <subcellularLocation>
        <location evidence="1">Cell membrane</location>
        <topology evidence="1">Multi-pass membrane protein</topology>
    </subcellularLocation>
</comment>
<dbReference type="HOGENOM" id="CLU_028799_3_1_9"/>
<keyword evidence="2" id="KW-1003">Cell membrane</keyword>
<evidence type="ECO:0000313" key="7">
    <source>
        <dbReference type="EMBL" id="EFQ04924.1"/>
    </source>
</evidence>
<evidence type="ECO:0000256" key="5">
    <source>
        <dbReference type="ARBA" id="ARBA00023136"/>
    </source>
</evidence>
<evidence type="ECO:0000256" key="4">
    <source>
        <dbReference type="ARBA" id="ARBA00022989"/>
    </source>
</evidence>
<dbReference type="EMBL" id="AECS01000007">
    <property type="protein sequence ID" value="EFQ04924.1"/>
    <property type="molecule type" value="Genomic_DNA"/>
</dbReference>
<keyword evidence="4 6" id="KW-1133">Transmembrane helix</keyword>
<dbReference type="GO" id="GO:0043190">
    <property type="term" value="C:ATP-binding cassette (ABC) transporter complex"/>
    <property type="evidence" value="ECO:0007669"/>
    <property type="project" value="TreeGrafter"/>
</dbReference>